<evidence type="ECO:0000256" key="1">
    <source>
        <dbReference type="SAM" id="Coils"/>
    </source>
</evidence>
<evidence type="ECO:0000313" key="2">
    <source>
        <dbReference type="EMBL" id="KMS65518.1"/>
    </source>
</evidence>
<organism evidence="2 3">
    <name type="scientific">Beta vulgaris subsp. vulgaris</name>
    <name type="common">Beet</name>
    <dbReference type="NCBI Taxonomy" id="3555"/>
    <lineage>
        <taxon>Eukaryota</taxon>
        <taxon>Viridiplantae</taxon>
        <taxon>Streptophyta</taxon>
        <taxon>Embryophyta</taxon>
        <taxon>Tracheophyta</taxon>
        <taxon>Spermatophyta</taxon>
        <taxon>Magnoliopsida</taxon>
        <taxon>eudicotyledons</taxon>
        <taxon>Gunneridae</taxon>
        <taxon>Pentapetalae</taxon>
        <taxon>Caryophyllales</taxon>
        <taxon>Chenopodiaceae</taxon>
        <taxon>Betoideae</taxon>
        <taxon>Beta</taxon>
    </lineage>
</organism>
<gene>
    <name evidence="2" type="ORF">BVRB_035170</name>
</gene>
<name>A0A0J7YQW1_BETVV</name>
<proteinExistence type="predicted"/>
<reference evidence="2 3" key="1">
    <citation type="journal article" date="2014" name="Nature">
        <title>The genome of the recently domesticated crop plant sugar beet (Beta vulgaris).</title>
        <authorList>
            <person name="Dohm J.C."/>
            <person name="Minoche A.E."/>
            <person name="Holtgrawe D."/>
            <person name="Capella-Gutierrez S."/>
            <person name="Zakrzewski F."/>
            <person name="Tafer H."/>
            <person name="Rupp O."/>
            <person name="Sorensen T.R."/>
            <person name="Stracke R."/>
            <person name="Reinhardt R."/>
            <person name="Goesmann A."/>
            <person name="Kraft T."/>
            <person name="Schulz B."/>
            <person name="Stadler P.F."/>
            <person name="Schmidt T."/>
            <person name="Gabaldon T."/>
            <person name="Lehrach H."/>
            <person name="Weisshaar B."/>
            <person name="Himmelbauer H."/>
        </authorList>
    </citation>
    <scope>NUCLEOTIDE SEQUENCE [LARGE SCALE GENOMIC DNA]</scope>
    <source>
        <tissue evidence="2">Taproot</tissue>
    </source>
</reference>
<dbReference type="EMBL" id="KQ107464">
    <property type="protein sequence ID" value="KMS65518.1"/>
    <property type="molecule type" value="Genomic_DNA"/>
</dbReference>
<dbReference type="Proteomes" id="UP000035740">
    <property type="component" value="Unassembled WGS sequence"/>
</dbReference>
<sequence length="161" mass="18227">MGEVHRLREIIIDQKREIQRLQEKLLTYEKEPCADRLIKGCDSGGSRSLLAGAEEFVARNVNTTRDGISNNGKMPWISSQFFVLRLNRYQWLSLAAGNDNARVTINICAGSIAYNHYNSNSTPVMLPSSLFVIQFNLAEYSGTSFCYSKLNQRLQTSQLRS</sequence>
<feature type="coiled-coil region" evidence="1">
    <location>
        <begin position="4"/>
        <end position="31"/>
    </location>
</feature>
<keyword evidence="1" id="KW-0175">Coiled coil</keyword>
<evidence type="ECO:0000313" key="3">
    <source>
        <dbReference type="Proteomes" id="UP000035740"/>
    </source>
</evidence>
<keyword evidence="3" id="KW-1185">Reference proteome</keyword>
<dbReference type="Gramene" id="KMS65518">
    <property type="protein sequence ID" value="KMS65518"/>
    <property type="gene ID" value="BVRB_035170"/>
</dbReference>
<protein>
    <submittedName>
        <fullName evidence="2">Uncharacterized protein</fullName>
    </submittedName>
</protein>
<accession>A0A0J7YQW1</accession>
<dbReference type="AlphaFoldDB" id="A0A0J7YQW1"/>